<gene>
    <name evidence="2" type="ordered locus">AZOLI_0587</name>
</gene>
<dbReference type="EMBL" id="FQ311868">
    <property type="protein sequence ID" value="CBS85956.1"/>
    <property type="molecule type" value="Genomic_DNA"/>
</dbReference>
<reference evidence="3" key="1">
    <citation type="journal article" date="2011" name="PLoS Genet.">
        <title>Azospirillum genomes reveal transition of bacteria from aquatic to terrestrial environments.</title>
        <authorList>
            <person name="Wisniewski-Dye F."/>
            <person name="Borziak K."/>
            <person name="Khalsa-Moyers G."/>
            <person name="Alexandre G."/>
            <person name="Sukharnikov L.O."/>
            <person name="Wuichet K."/>
            <person name="Hurst G.B."/>
            <person name="McDonald W.H."/>
            <person name="Robertson J.S."/>
            <person name="Barbe V."/>
            <person name="Calteau A."/>
            <person name="Rouy Z."/>
            <person name="Mangenot S."/>
            <person name="Prigent-Combaret C."/>
            <person name="Normand P."/>
            <person name="Boyer M."/>
            <person name="Siguier P."/>
            <person name="Dessaux Y."/>
            <person name="Elmerich C."/>
            <person name="Condemine G."/>
            <person name="Krishnen G."/>
            <person name="Kennedy I."/>
            <person name="Paterson A.H."/>
            <person name="Gonzalez V."/>
            <person name="Mavingui P."/>
            <person name="Zhulin I.B."/>
        </authorList>
    </citation>
    <scope>NUCLEOTIDE SEQUENCE [LARGE SCALE GENOMIC DNA]</scope>
    <source>
        <strain evidence="3">4B</strain>
    </source>
</reference>
<feature type="region of interest" description="Disordered" evidence="1">
    <location>
        <begin position="63"/>
        <end position="85"/>
    </location>
</feature>
<evidence type="ECO:0000256" key="1">
    <source>
        <dbReference type="SAM" id="MobiDB-lite"/>
    </source>
</evidence>
<protein>
    <submittedName>
        <fullName evidence="2">Uncharacterized protein</fullName>
    </submittedName>
</protein>
<dbReference type="AlphaFoldDB" id="G7Z3I9"/>
<dbReference type="HOGENOM" id="CLU_2505640_0_0_5"/>
<dbReference type="STRING" id="862719.AZOLI_0587"/>
<dbReference type="Proteomes" id="UP000005667">
    <property type="component" value="Chromosome"/>
</dbReference>
<proteinExistence type="predicted"/>
<evidence type="ECO:0000313" key="3">
    <source>
        <dbReference type="Proteomes" id="UP000005667"/>
    </source>
</evidence>
<keyword evidence="3" id="KW-1185">Reference proteome</keyword>
<dbReference type="KEGG" id="ali:AZOLI_0587"/>
<accession>G7Z3I9</accession>
<feature type="compositionally biased region" description="Basic residues" evidence="1">
    <location>
        <begin position="74"/>
        <end position="85"/>
    </location>
</feature>
<organism evidence="2 3">
    <name type="scientific">Azospirillum lipoferum (strain 4B)</name>
    <dbReference type="NCBI Taxonomy" id="862719"/>
    <lineage>
        <taxon>Bacteria</taxon>
        <taxon>Pseudomonadati</taxon>
        <taxon>Pseudomonadota</taxon>
        <taxon>Alphaproteobacteria</taxon>
        <taxon>Rhodospirillales</taxon>
        <taxon>Azospirillaceae</taxon>
        <taxon>Azospirillum</taxon>
    </lineage>
</organism>
<evidence type="ECO:0000313" key="2">
    <source>
        <dbReference type="EMBL" id="CBS85956.1"/>
    </source>
</evidence>
<sequence length="85" mass="9120">MAPGFANGPATSTRLPGRLRSTGVWHARPDFCAVHNSPIDSGPGFPYILLMLQCSISRAPALPGSEGFNPLRTRSPHRRGRAVDP</sequence>
<name>G7Z3I9_AZOL4</name>